<evidence type="ECO:0000313" key="3">
    <source>
        <dbReference type="EMBL" id="KAF4382150.1"/>
    </source>
</evidence>
<feature type="compositionally biased region" description="Low complexity" evidence="1">
    <location>
        <begin position="1"/>
        <end position="14"/>
    </location>
</feature>
<evidence type="ECO:0000256" key="2">
    <source>
        <dbReference type="SAM" id="Phobius"/>
    </source>
</evidence>
<accession>A0A7J6GIL9</accession>
<comment type="caution">
    <text evidence="3">The sequence shown here is derived from an EMBL/GenBank/DDBJ whole genome shotgun (WGS) entry which is preliminary data.</text>
</comment>
<reference evidence="3 4" key="1">
    <citation type="journal article" date="2020" name="bioRxiv">
        <title>Sequence and annotation of 42 cannabis genomes reveals extensive copy number variation in cannabinoid synthesis and pathogen resistance genes.</title>
        <authorList>
            <person name="Mckernan K.J."/>
            <person name="Helbert Y."/>
            <person name="Kane L.T."/>
            <person name="Ebling H."/>
            <person name="Zhang L."/>
            <person name="Liu B."/>
            <person name="Eaton Z."/>
            <person name="Mclaughlin S."/>
            <person name="Kingan S."/>
            <person name="Baybayan P."/>
            <person name="Concepcion G."/>
            <person name="Jordan M."/>
            <person name="Riva A."/>
            <person name="Barbazuk W."/>
            <person name="Harkins T."/>
        </authorList>
    </citation>
    <scope>NUCLEOTIDE SEQUENCE [LARGE SCALE GENOMIC DNA]</scope>
    <source>
        <strain evidence="4">cv. Jamaican Lion 4</strain>
        <tissue evidence="3">Leaf</tissue>
    </source>
</reference>
<dbReference type="EMBL" id="JAATIP010000056">
    <property type="protein sequence ID" value="KAF4382150.1"/>
    <property type="molecule type" value="Genomic_DNA"/>
</dbReference>
<proteinExistence type="predicted"/>
<dbReference type="AlphaFoldDB" id="A0A7J6GIL9"/>
<sequence>MATNNNNHNDAYNNGVDESSPFLANQVDGADDKNSGKPSKESSPEKSPAPGYVNCGAEYGWTADGLPLGHGSVVGEPIRRNQWDSSLFACLGRNDEFCSSDLEVCLLGSVAPCVLYGANVERLGSSPGTFANHCLPYSGLYLLGNFFFGGNFLAPWFSYPSRSAIRRKVAVKHSTGPAGAVEALWKTICSLNSVRLLVTLLLTSSATRVPSVKKVVSSVAGFLIPVLMLNQFWL</sequence>
<feature type="transmembrane region" description="Helical" evidence="2">
    <location>
        <begin position="139"/>
        <end position="159"/>
    </location>
</feature>
<feature type="region of interest" description="Disordered" evidence="1">
    <location>
        <begin position="1"/>
        <end position="51"/>
    </location>
</feature>
<feature type="compositionally biased region" description="Basic and acidic residues" evidence="1">
    <location>
        <begin position="30"/>
        <end position="44"/>
    </location>
</feature>
<name>A0A7J6GIL9_CANSA</name>
<keyword evidence="2" id="KW-1133">Transmembrane helix</keyword>
<organism evidence="3 4">
    <name type="scientific">Cannabis sativa</name>
    <name type="common">Hemp</name>
    <name type="synonym">Marijuana</name>
    <dbReference type="NCBI Taxonomy" id="3483"/>
    <lineage>
        <taxon>Eukaryota</taxon>
        <taxon>Viridiplantae</taxon>
        <taxon>Streptophyta</taxon>
        <taxon>Embryophyta</taxon>
        <taxon>Tracheophyta</taxon>
        <taxon>Spermatophyta</taxon>
        <taxon>Magnoliopsida</taxon>
        <taxon>eudicotyledons</taxon>
        <taxon>Gunneridae</taxon>
        <taxon>Pentapetalae</taxon>
        <taxon>rosids</taxon>
        <taxon>fabids</taxon>
        <taxon>Rosales</taxon>
        <taxon>Cannabaceae</taxon>
        <taxon>Cannabis</taxon>
    </lineage>
</organism>
<keyword evidence="2" id="KW-0472">Membrane</keyword>
<dbReference type="Proteomes" id="UP000525078">
    <property type="component" value="Unassembled WGS sequence"/>
</dbReference>
<gene>
    <name evidence="3" type="ORF">F8388_008636</name>
</gene>
<protein>
    <submittedName>
        <fullName evidence="3">Uncharacterized protein</fullName>
    </submittedName>
</protein>
<dbReference type="Pfam" id="PF04749">
    <property type="entry name" value="PLAC8"/>
    <property type="match status" value="1"/>
</dbReference>
<keyword evidence="2" id="KW-0812">Transmembrane</keyword>
<evidence type="ECO:0000256" key="1">
    <source>
        <dbReference type="SAM" id="MobiDB-lite"/>
    </source>
</evidence>
<evidence type="ECO:0000313" key="4">
    <source>
        <dbReference type="Proteomes" id="UP000525078"/>
    </source>
</evidence>
<dbReference type="InterPro" id="IPR006461">
    <property type="entry name" value="PLAC_motif_containing"/>
</dbReference>